<protein>
    <submittedName>
        <fullName evidence="2">Uncharacterized protein</fullName>
    </submittedName>
</protein>
<dbReference type="STRING" id="749222.Nitsa_1567"/>
<evidence type="ECO:0000313" key="3">
    <source>
        <dbReference type="Proteomes" id="UP000008633"/>
    </source>
</evidence>
<sequence>MMNTVLMLVYTSVLLLFFAYPAMRIAEWLMERFDIHEKWYKTMVIGVTILISLLVAAYLKYG</sequence>
<dbReference type="RefSeq" id="WP_013554504.1">
    <property type="nucleotide sequence ID" value="NC_014935.1"/>
</dbReference>
<dbReference type="EMBL" id="CP002452">
    <property type="protein sequence ID" value="ADV46815.1"/>
    <property type="molecule type" value="Genomic_DNA"/>
</dbReference>
<dbReference type="HOGENOM" id="CLU_2899608_0_0_7"/>
<keyword evidence="1" id="KW-0472">Membrane</keyword>
<reference evidence="3" key="2">
    <citation type="submission" date="2011-01" db="EMBL/GenBank/DDBJ databases">
        <title>The complete genome of Nitratifractor salsuginis DSM 16511.</title>
        <authorList>
            <consortium name="US DOE Joint Genome Institute (JGI-PGF)"/>
            <person name="Lucas S."/>
            <person name="Copeland A."/>
            <person name="Lapidus A."/>
            <person name="Bruce D."/>
            <person name="Goodwin L."/>
            <person name="Pitluck S."/>
            <person name="Kyrpides N."/>
            <person name="Mavromatis K."/>
            <person name="Ivanova N."/>
            <person name="Mikhailova N."/>
            <person name="Zeytun A."/>
            <person name="Detter J.C."/>
            <person name="Tapia R."/>
            <person name="Han C."/>
            <person name="Land M."/>
            <person name="Hauser L."/>
            <person name="Markowitz V."/>
            <person name="Cheng J.-F."/>
            <person name="Hugenholtz P."/>
            <person name="Woyke T."/>
            <person name="Wu D."/>
            <person name="Tindall B."/>
            <person name="Schuetze A."/>
            <person name="Brambilla E."/>
            <person name="Klenk H.-P."/>
            <person name="Eisen J.A."/>
        </authorList>
    </citation>
    <scope>NUCLEOTIDE SEQUENCE [LARGE SCALE GENOMIC DNA]</scope>
    <source>
        <strain evidence="3">DSM 16511 / JCM 12458 / E9I37-1</strain>
    </source>
</reference>
<feature type="transmembrane region" description="Helical" evidence="1">
    <location>
        <begin position="40"/>
        <end position="59"/>
    </location>
</feature>
<evidence type="ECO:0000313" key="2">
    <source>
        <dbReference type="EMBL" id="ADV46815.1"/>
    </source>
</evidence>
<reference evidence="2 3" key="1">
    <citation type="journal article" date="2011" name="Stand. Genomic Sci.">
        <title>Complete genome sequence of Nitratifractor salsuginis type strain (E9I37-1).</title>
        <authorList>
            <person name="Anderson I."/>
            <person name="Sikorski J."/>
            <person name="Zeytun A."/>
            <person name="Nolan M."/>
            <person name="Lapidus A."/>
            <person name="Lucas S."/>
            <person name="Hammon N."/>
            <person name="Deshpande S."/>
            <person name="Cheng J.F."/>
            <person name="Tapia R."/>
            <person name="Han C."/>
            <person name="Goodwin L."/>
            <person name="Pitluck S."/>
            <person name="Liolios K."/>
            <person name="Pagani I."/>
            <person name="Ivanova N."/>
            <person name="Huntemann M."/>
            <person name="Mavromatis K."/>
            <person name="Ovchinikova G."/>
            <person name="Pati A."/>
            <person name="Chen A."/>
            <person name="Palaniappan K."/>
            <person name="Land M."/>
            <person name="Hauser L."/>
            <person name="Brambilla E.M."/>
            <person name="Ngatchou-Djao O.D."/>
            <person name="Rohde M."/>
            <person name="Tindall B.J."/>
            <person name="Goker M."/>
            <person name="Detter J.C."/>
            <person name="Woyke T."/>
            <person name="Bristow J."/>
            <person name="Eisen J.A."/>
            <person name="Markowitz V."/>
            <person name="Hugenholtz P."/>
            <person name="Klenk H.P."/>
            <person name="Kyrpides N.C."/>
        </authorList>
    </citation>
    <scope>NUCLEOTIDE SEQUENCE [LARGE SCALE GENOMIC DNA]</scope>
    <source>
        <strain evidence="3">DSM 16511 / JCM 12458 / E9I37-1</strain>
    </source>
</reference>
<accession>E6X0G5</accession>
<keyword evidence="3" id="KW-1185">Reference proteome</keyword>
<name>E6X0G5_NITSE</name>
<dbReference type="KEGG" id="nsa:Nitsa_1567"/>
<proteinExistence type="predicted"/>
<organism evidence="2 3">
    <name type="scientific">Nitratifractor salsuginis (strain DSM 16511 / JCM 12458 / E9I37-1)</name>
    <dbReference type="NCBI Taxonomy" id="749222"/>
    <lineage>
        <taxon>Bacteria</taxon>
        <taxon>Pseudomonadati</taxon>
        <taxon>Campylobacterota</taxon>
        <taxon>Epsilonproteobacteria</taxon>
        <taxon>Campylobacterales</taxon>
        <taxon>Sulfurovaceae</taxon>
        <taxon>Nitratifractor</taxon>
    </lineage>
</organism>
<dbReference type="AlphaFoldDB" id="E6X0G5"/>
<dbReference type="OrthoDB" id="5373172at2"/>
<dbReference type="Proteomes" id="UP000008633">
    <property type="component" value="Chromosome"/>
</dbReference>
<gene>
    <name evidence="2" type="ordered locus">Nitsa_1567</name>
</gene>
<keyword evidence="1" id="KW-1133">Transmembrane helix</keyword>
<evidence type="ECO:0000256" key="1">
    <source>
        <dbReference type="SAM" id="Phobius"/>
    </source>
</evidence>
<keyword evidence="1" id="KW-0812">Transmembrane</keyword>